<evidence type="ECO:0000259" key="1">
    <source>
        <dbReference type="Pfam" id="PF13360"/>
    </source>
</evidence>
<dbReference type="Pfam" id="PF13360">
    <property type="entry name" value="PQQ_2"/>
    <property type="match status" value="1"/>
</dbReference>
<dbReference type="OrthoDB" id="145878at2157"/>
<protein>
    <submittedName>
        <fullName evidence="2">PQQ-like beta-propeller repeat protein</fullName>
    </submittedName>
</protein>
<evidence type="ECO:0000313" key="2">
    <source>
        <dbReference type="EMBL" id="QSW85057.1"/>
    </source>
</evidence>
<organism evidence="2 3">
    <name type="scientific">Natrinema longum</name>
    <dbReference type="NCBI Taxonomy" id="370324"/>
    <lineage>
        <taxon>Archaea</taxon>
        <taxon>Methanobacteriati</taxon>
        <taxon>Methanobacteriota</taxon>
        <taxon>Stenosarchaea group</taxon>
        <taxon>Halobacteria</taxon>
        <taxon>Halobacteriales</taxon>
        <taxon>Natrialbaceae</taxon>
        <taxon>Natrinema</taxon>
    </lineage>
</organism>
<dbReference type="InterPro" id="IPR002372">
    <property type="entry name" value="PQQ_rpt_dom"/>
</dbReference>
<feature type="domain" description="Pyrrolo-quinoline quinone repeat" evidence="1">
    <location>
        <begin position="22"/>
        <end position="264"/>
    </location>
</feature>
<gene>
    <name evidence="2" type="ORF">J0X27_16670</name>
</gene>
<dbReference type="KEGG" id="hlo:J0X27_16670"/>
<evidence type="ECO:0000313" key="3">
    <source>
        <dbReference type="Proteomes" id="UP000663191"/>
    </source>
</evidence>
<name>A0A8A2U8R6_9EURY</name>
<dbReference type="AlphaFoldDB" id="A0A8A2U8R6"/>
<reference evidence="2 3" key="1">
    <citation type="journal article" date="2006" name="Int. J. Syst. Evol. Microbiol.">
        <title>Haloterrigena longa sp. nov. and Haloterrigena limicola sp. nov., extremely halophilic archaea isolated from a salt lake.</title>
        <authorList>
            <person name="Cui H.L."/>
            <person name="Tohty D."/>
            <person name="Zhou P.J."/>
            <person name="Liu S.J."/>
        </authorList>
    </citation>
    <scope>NUCLEOTIDE SEQUENCE [LARGE SCALE GENOMIC DNA]</scope>
    <source>
        <strain evidence="2 3">ABH32</strain>
    </source>
</reference>
<dbReference type="Gene3D" id="2.40.128.630">
    <property type="match status" value="1"/>
</dbReference>
<dbReference type="SUPFAM" id="SSF50998">
    <property type="entry name" value="Quinoprotein alcohol dehydrogenase-like"/>
    <property type="match status" value="1"/>
</dbReference>
<dbReference type="InterPro" id="IPR011047">
    <property type="entry name" value="Quinoprotein_ADH-like_sf"/>
</dbReference>
<dbReference type="GeneID" id="63185412"/>
<dbReference type="PANTHER" id="PTHR34512:SF30">
    <property type="entry name" value="OUTER MEMBRANE PROTEIN ASSEMBLY FACTOR BAMB"/>
    <property type="match status" value="1"/>
</dbReference>
<dbReference type="SMART" id="SM00564">
    <property type="entry name" value="PQQ"/>
    <property type="match status" value="3"/>
</dbReference>
<dbReference type="Gene3D" id="2.130.10.10">
    <property type="entry name" value="YVTN repeat-like/Quinoprotein amine dehydrogenase"/>
    <property type="match status" value="1"/>
</dbReference>
<proteinExistence type="predicted"/>
<sequence length="349" mass="38997">MERYNARNRLSVPHSGLDGEPEVLWTVEFDSPGDILPPVVYEDTAYVSESRGAYTAIDLEDSGIVWEYESDGWVTPAVSETAVFVSGDGIEALNHKNADVLWTTDHDDSVETLRIYDDIVYAGIGNHVVAIDSKGDEQLEFETAATIQSLAIDEKYIYVRAQPNEDKNDFIIAGYDRKSGKRRWDHEISHAEQWSDDRLTKTFPVIDKNVYTVTNDAIISIDSDNGNRQKVTELDQSSWTRPAIYDNTAYLERGAMAYDLETGEPPNEWDPEVSSDTPLVVADGTGYTIDSAGVTDPHKLIAVDPKSGEMIWEKRASEQLGFHIPIVLNEMIVIMQDSVQDSHKLVGYG</sequence>
<accession>A0A8A2U8R6</accession>
<dbReference type="InterPro" id="IPR018391">
    <property type="entry name" value="PQQ_b-propeller_rpt"/>
</dbReference>
<dbReference type="Proteomes" id="UP000663191">
    <property type="component" value="Chromosome"/>
</dbReference>
<keyword evidence="3" id="KW-1185">Reference proteome</keyword>
<dbReference type="RefSeq" id="WP_207270267.1">
    <property type="nucleotide sequence ID" value="NZ_CP071463.1"/>
</dbReference>
<dbReference type="InterPro" id="IPR015943">
    <property type="entry name" value="WD40/YVTN_repeat-like_dom_sf"/>
</dbReference>
<dbReference type="EMBL" id="CP071463">
    <property type="protein sequence ID" value="QSW85057.1"/>
    <property type="molecule type" value="Genomic_DNA"/>
</dbReference>
<dbReference type="PANTHER" id="PTHR34512">
    <property type="entry name" value="CELL SURFACE PROTEIN"/>
    <property type="match status" value="1"/>
</dbReference>